<reference evidence="1" key="3">
    <citation type="submission" date="2023-05" db="EMBL/GenBank/DDBJ databases">
        <authorList>
            <person name="Smith C.H."/>
        </authorList>
    </citation>
    <scope>NUCLEOTIDE SEQUENCE</scope>
    <source>
        <strain evidence="1">CHS0354</strain>
        <tissue evidence="1">Mantle</tissue>
    </source>
</reference>
<reference evidence="1" key="1">
    <citation type="journal article" date="2021" name="Genome Biol. Evol.">
        <title>A High-Quality Reference Genome for a Parasitic Bivalve with Doubly Uniparental Inheritance (Bivalvia: Unionida).</title>
        <authorList>
            <person name="Smith C.H."/>
        </authorList>
    </citation>
    <scope>NUCLEOTIDE SEQUENCE</scope>
    <source>
        <strain evidence="1">CHS0354</strain>
    </source>
</reference>
<dbReference type="AlphaFoldDB" id="A0AAE0S991"/>
<evidence type="ECO:0000313" key="2">
    <source>
        <dbReference type="Proteomes" id="UP001195483"/>
    </source>
</evidence>
<name>A0AAE0S991_9BIVA</name>
<accession>A0AAE0S991</accession>
<keyword evidence="2" id="KW-1185">Reference proteome</keyword>
<gene>
    <name evidence="1" type="ORF">CHS0354_032809</name>
</gene>
<evidence type="ECO:0000313" key="1">
    <source>
        <dbReference type="EMBL" id="KAK3587607.1"/>
    </source>
</evidence>
<organism evidence="1 2">
    <name type="scientific">Potamilus streckersoni</name>
    <dbReference type="NCBI Taxonomy" id="2493646"/>
    <lineage>
        <taxon>Eukaryota</taxon>
        <taxon>Metazoa</taxon>
        <taxon>Spiralia</taxon>
        <taxon>Lophotrochozoa</taxon>
        <taxon>Mollusca</taxon>
        <taxon>Bivalvia</taxon>
        <taxon>Autobranchia</taxon>
        <taxon>Heteroconchia</taxon>
        <taxon>Palaeoheterodonta</taxon>
        <taxon>Unionida</taxon>
        <taxon>Unionoidea</taxon>
        <taxon>Unionidae</taxon>
        <taxon>Ambleminae</taxon>
        <taxon>Lampsilini</taxon>
        <taxon>Potamilus</taxon>
    </lineage>
</organism>
<dbReference type="EMBL" id="JAEAOA010001935">
    <property type="protein sequence ID" value="KAK3587607.1"/>
    <property type="molecule type" value="Genomic_DNA"/>
</dbReference>
<sequence>MDFLSSSRVSGVSSSSIAGRSGISFRAVSVTTFGLYPAQINVGVVFTAGVDAWATLLGVVQLLWYYAHLDGHEGMVSVVVTAGEEDTGLFLKAGEDEV</sequence>
<reference evidence="1" key="2">
    <citation type="journal article" date="2021" name="Genome Biol. Evol.">
        <title>Developing a high-quality reference genome for a parasitic bivalve with doubly uniparental inheritance (Bivalvia: Unionida).</title>
        <authorList>
            <person name="Smith C.H."/>
        </authorList>
    </citation>
    <scope>NUCLEOTIDE SEQUENCE</scope>
    <source>
        <strain evidence="1">CHS0354</strain>
        <tissue evidence="1">Mantle</tissue>
    </source>
</reference>
<dbReference type="Proteomes" id="UP001195483">
    <property type="component" value="Unassembled WGS sequence"/>
</dbReference>
<proteinExistence type="predicted"/>
<protein>
    <submittedName>
        <fullName evidence="1">Uncharacterized protein</fullName>
    </submittedName>
</protein>
<comment type="caution">
    <text evidence="1">The sequence shown here is derived from an EMBL/GenBank/DDBJ whole genome shotgun (WGS) entry which is preliminary data.</text>
</comment>